<proteinExistence type="predicted"/>
<feature type="compositionally biased region" description="Low complexity" evidence="1">
    <location>
        <begin position="27"/>
        <end position="36"/>
    </location>
</feature>
<dbReference type="WBParaSite" id="PSAMB.scaffold112size77602.g2075.t1">
    <property type="protein sequence ID" value="PSAMB.scaffold112size77602.g2075.t1"/>
    <property type="gene ID" value="PSAMB.scaffold112size77602.g2075"/>
</dbReference>
<evidence type="ECO:0000256" key="1">
    <source>
        <dbReference type="SAM" id="MobiDB-lite"/>
    </source>
</evidence>
<accession>A0A914UP82</accession>
<evidence type="ECO:0000313" key="2">
    <source>
        <dbReference type="Proteomes" id="UP000887566"/>
    </source>
</evidence>
<reference evidence="3" key="1">
    <citation type="submission" date="2022-11" db="UniProtKB">
        <authorList>
            <consortium name="WormBaseParasite"/>
        </authorList>
    </citation>
    <scope>IDENTIFICATION</scope>
</reference>
<feature type="region of interest" description="Disordered" evidence="1">
    <location>
        <begin position="1"/>
        <end position="67"/>
    </location>
</feature>
<protein>
    <submittedName>
        <fullName evidence="3">Uncharacterized protein</fullName>
    </submittedName>
</protein>
<feature type="compositionally biased region" description="Basic and acidic residues" evidence="1">
    <location>
        <begin position="104"/>
        <end position="179"/>
    </location>
</feature>
<dbReference type="Proteomes" id="UP000887566">
    <property type="component" value="Unplaced"/>
</dbReference>
<dbReference type="AlphaFoldDB" id="A0A914UP82"/>
<feature type="region of interest" description="Disordered" evidence="1">
    <location>
        <begin position="93"/>
        <end position="203"/>
    </location>
</feature>
<organism evidence="2 3">
    <name type="scientific">Plectus sambesii</name>
    <dbReference type="NCBI Taxonomy" id="2011161"/>
    <lineage>
        <taxon>Eukaryota</taxon>
        <taxon>Metazoa</taxon>
        <taxon>Ecdysozoa</taxon>
        <taxon>Nematoda</taxon>
        <taxon>Chromadorea</taxon>
        <taxon>Plectida</taxon>
        <taxon>Plectina</taxon>
        <taxon>Plectoidea</taxon>
        <taxon>Plectidae</taxon>
        <taxon>Plectus</taxon>
    </lineage>
</organism>
<keyword evidence="2" id="KW-1185">Reference proteome</keyword>
<feature type="compositionally biased region" description="Gly residues" evidence="1">
    <location>
        <begin position="180"/>
        <end position="194"/>
    </location>
</feature>
<evidence type="ECO:0000313" key="3">
    <source>
        <dbReference type="WBParaSite" id="PSAMB.scaffold112size77602.g2075.t1"/>
    </source>
</evidence>
<name>A0A914UP82_9BILA</name>
<sequence>MASEDYSPLAGDGADGEKDDQDEELIAAAEGASSVAAEDDGVGSKCDTKESPAETEVLAEGTSTTDWGTMFANRYTADDPDYAAIMDGFSKPPCIHPWFSKPKRNFDYVNRRRDWRDNDNRSGDSNRYQGGRDRDGNNSYRGGRDRDNNSYRGGRGRDDNRRNDYRRDDRGGYGRDNRRGGGGGGYGGGGGGGDRYTSYPGRK</sequence>